<feature type="transmembrane region" description="Helical" evidence="1">
    <location>
        <begin position="238"/>
        <end position="258"/>
    </location>
</feature>
<keyword evidence="1" id="KW-1133">Transmembrane helix</keyword>
<feature type="transmembrane region" description="Helical" evidence="1">
    <location>
        <begin position="352"/>
        <end position="369"/>
    </location>
</feature>
<keyword evidence="1" id="KW-0812">Transmembrane</keyword>
<evidence type="ECO:0000313" key="2">
    <source>
        <dbReference type="EMBL" id="BBF69377.1"/>
    </source>
</evidence>
<sequence>MIWLFIVIFAFVDMKVGGMLNKSMLEYDLVKHAAITSAIAHQNLPFTDPFFARPAAVGYYYYFYLWPAAIQHFGPSFLDGRMAFGAATFWAGLAFPALLWRIGADSGLIRQGHMRRFTALILLFCFLSGADLIAMGFRFLWTGTVTGQSDWWNCEIGFAVHSMLWVPHHMTAVIAAWTAMLLLVRAGERDATARWPLAVAAGLGIATCFGSSVWIMLTIAPVLTIWGAISLFRRDMTLLLAGIVALLGASIQIADLLAFRDDGALPIAFAIRPFALFFPDGGDGALFNLALLPLNYAAEFGIFAWGAIMWWKRDLRWPRHPVQILLLASALFSLLISSFLKSTIISNDLGWRAIWFAQCAAIIWTAAWLHDRPHWFRERALSFKLLLILGLAAVIWDIVGLRLIRAPYAPVAGFGTIFTARASDESERGIYRWAAIHLPAHDVIQHNPVLKRRAFNFGLYGVQRTGVADVEANLFGASPRAVEQRISLVRPIFDTPLPPASIRIRAQAAGIDHLLFASDDPVSGKAGGPPPGLRCNVREPLACLVSVKEIQP</sequence>
<keyword evidence="3" id="KW-1185">Reference proteome</keyword>
<accession>A0ABN5WJB7</accession>
<feature type="transmembrane region" description="Helical" evidence="1">
    <location>
        <begin position="196"/>
        <end position="226"/>
    </location>
</feature>
<evidence type="ECO:0000256" key="1">
    <source>
        <dbReference type="SAM" id="Phobius"/>
    </source>
</evidence>
<feature type="transmembrane region" description="Helical" evidence="1">
    <location>
        <begin position="322"/>
        <end position="340"/>
    </location>
</feature>
<feature type="transmembrane region" description="Helical" evidence="1">
    <location>
        <begin position="165"/>
        <end position="184"/>
    </location>
</feature>
<proteinExistence type="predicted"/>
<evidence type="ECO:0000313" key="3">
    <source>
        <dbReference type="Proteomes" id="UP001059971"/>
    </source>
</evidence>
<dbReference type="EMBL" id="AP018817">
    <property type="protein sequence ID" value="BBF69377.1"/>
    <property type="molecule type" value="Genomic_DNA"/>
</dbReference>
<feature type="transmembrane region" description="Helical" evidence="1">
    <location>
        <begin position="82"/>
        <end position="100"/>
    </location>
</feature>
<feature type="transmembrane region" description="Helical" evidence="1">
    <location>
        <begin position="285"/>
        <end position="310"/>
    </location>
</feature>
<protein>
    <submittedName>
        <fullName evidence="2">Uncharacterized protein</fullName>
    </submittedName>
</protein>
<reference evidence="2" key="1">
    <citation type="submission" date="2018-07" db="EMBL/GenBank/DDBJ databases">
        <title>Complete genome sequence of Sphingomonas bisphenolicum strain AO1, a bisphenol A degradative bacterium isolated from Japanese farm field.</title>
        <authorList>
            <person name="Murakami M."/>
            <person name="Koh M."/>
            <person name="Koba S."/>
            <person name="Matsumura Y."/>
        </authorList>
    </citation>
    <scope>NUCLEOTIDE SEQUENCE</scope>
    <source>
        <strain evidence="2">AO1</strain>
    </source>
</reference>
<organism evidence="2 3">
    <name type="scientific">Sphingomonas bisphenolicum</name>
    <dbReference type="NCBI Taxonomy" id="296544"/>
    <lineage>
        <taxon>Bacteria</taxon>
        <taxon>Pseudomonadati</taxon>
        <taxon>Pseudomonadota</taxon>
        <taxon>Alphaproteobacteria</taxon>
        <taxon>Sphingomonadales</taxon>
        <taxon>Sphingomonadaceae</taxon>
        <taxon>Sphingomonas</taxon>
    </lineage>
</organism>
<gene>
    <name evidence="2" type="ORF">SBA_ch1_15770</name>
</gene>
<keyword evidence="1" id="KW-0472">Membrane</keyword>
<feature type="transmembrane region" description="Helical" evidence="1">
    <location>
        <begin position="120"/>
        <end position="141"/>
    </location>
</feature>
<name>A0ABN5WJB7_9SPHN</name>
<dbReference type="Proteomes" id="UP001059971">
    <property type="component" value="Chromosome 1"/>
</dbReference>
<feature type="transmembrane region" description="Helical" evidence="1">
    <location>
        <begin position="381"/>
        <end position="404"/>
    </location>
</feature>